<protein>
    <submittedName>
        <fullName evidence="2">Uncharacterized protein</fullName>
    </submittedName>
</protein>
<dbReference type="SUPFAM" id="SSF52540">
    <property type="entry name" value="P-loop containing nucleoside triphosphate hydrolases"/>
    <property type="match status" value="1"/>
</dbReference>
<reference evidence="4 5" key="2">
    <citation type="submission" date="2019-12" db="EMBL/GenBank/DDBJ databases">
        <title>Enteriobacteria Tanzani isolates_8377-8380.</title>
        <authorList>
            <person name="Subbiah M."/>
            <person name="Call D."/>
        </authorList>
    </citation>
    <scope>NUCLEOTIDE SEQUENCE [LARGE SCALE GENOMIC DNA]</scope>
    <source>
        <strain evidence="3 5">8378wH8</strain>
        <strain evidence="2 4">8379wE6</strain>
    </source>
</reference>
<evidence type="ECO:0000313" key="4">
    <source>
        <dbReference type="Proteomes" id="UP000436482"/>
    </source>
</evidence>
<evidence type="ECO:0000313" key="1">
    <source>
        <dbReference type="EMBL" id="EFH6647683.1"/>
    </source>
</evidence>
<dbReference type="Proteomes" id="UP000462410">
    <property type="component" value="Unassembled WGS sequence"/>
</dbReference>
<accession>A0A6D0J9J9</accession>
<gene>
    <name evidence="1" type="ORF">GNW61_02675</name>
    <name evidence="3" type="ORF">GP965_24700</name>
    <name evidence="2" type="ORF">GP979_03405</name>
</gene>
<dbReference type="RefSeq" id="WP_000360886.1">
    <property type="nucleotide sequence ID" value="NZ_BFPU01000073.1"/>
</dbReference>
<evidence type="ECO:0000313" key="2">
    <source>
        <dbReference type="EMBL" id="MWR87371.1"/>
    </source>
</evidence>
<dbReference type="EMBL" id="WTRC01000682">
    <property type="protein sequence ID" value="MWT24082.1"/>
    <property type="molecule type" value="Genomic_DNA"/>
</dbReference>
<comment type="caution">
    <text evidence="2">The sequence shown here is derived from an EMBL/GenBank/DDBJ whole genome shotgun (WGS) entry which is preliminary data.</text>
</comment>
<sequence length="416" mass="46207">MDKQRASQVFVPGGMPKLTYVERSEGEVHGKLESAKDNLCKLVTLTGQTKSGKTVITRMVFPVMDDDVVWIDGGSITTEDDIWEQVLEKLNGYHSIEVNSGENSAIAVSGKVSGTASAFVVKGTGEAGLVQTDGKSNGNKKSRTISAKSSALKVLSQTKSSLIIDDFHYLDRDLQGNFIRAIKPLVFDGVPVVLIAIPHRRYDAVKVEKEITGRLENISMPSWEMDELKQIAKVGFPLLNMEVSDSVIDKIANESLGSPHLMQEFCKAICLANNVKETLPSKLVINSLDDDIFRKVAESTGKIVFDKLASGPNQRTDRIPRKLKSGEEVDIYKVVLYALSHMKPGMQSIQYEELRSAIRELVQDAPPQAHEVTRVIEKMAKIAATEEASTPVIDWDKEDRKLHITDPFFAFYLKWR</sequence>
<evidence type="ECO:0000313" key="3">
    <source>
        <dbReference type="EMBL" id="MWT24082.1"/>
    </source>
</evidence>
<dbReference type="Proteomes" id="UP000530628">
    <property type="component" value="Unassembled WGS sequence"/>
</dbReference>
<name>A0A6D0J9J9_ECOLX</name>
<dbReference type="EMBL" id="AASWOY010000004">
    <property type="protein sequence ID" value="EFH6647683.1"/>
    <property type="molecule type" value="Genomic_DNA"/>
</dbReference>
<dbReference type="Proteomes" id="UP000436482">
    <property type="component" value="Unassembled WGS sequence"/>
</dbReference>
<dbReference type="Gene3D" id="3.40.50.300">
    <property type="entry name" value="P-loop containing nucleotide triphosphate hydrolases"/>
    <property type="match status" value="1"/>
</dbReference>
<dbReference type="EMBL" id="WTQQ01000019">
    <property type="protein sequence ID" value="MWR87371.1"/>
    <property type="molecule type" value="Genomic_DNA"/>
</dbReference>
<dbReference type="InterPro" id="IPR027417">
    <property type="entry name" value="P-loop_NTPase"/>
</dbReference>
<proteinExistence type="predicted"/>
<evidence type="ECO:0000313" key="5">
    <source>
        <dbReference type="Proteomes" id="UP000462410"/>
    </source>
</evidence>
<evidence type="ECO:0000313" key="6">
    <source>
        <dbReference type="Proteomes" id="UP000530628"/>
    </source>
</evidence>
<reference evidence="1 6" key="1">
    <citation type="submission" date="2019-11" db="EMBL/GenBank/DDBJ databases">
        <authorList>
            <consortium name="GenomeTrakr network: Whole genome sequencing for foodborne pathogen traceback"/>
        </authorList>
    </citation>
    <scope>NUCLEOTIDE SEQUENCE [LARGE SCALE GENOMIC DNA]</scope>
    <source>
        <strain evidence="1 6">PSU-2072</strain>
    </source>
</reference>
<dbReference type="AlphaFoldDB" id="A0A6D0J9J9"/>
<organism evidence="2 4">
    <name type="scientific">Escherichia coli</name>
    <dbReference type="NCBI Taxonomy" id="562"/>
    <lineage>
        <taxon>Bacteria</taxon>
        <taxon>Pseudomonadati</taxon>
        <taxon>Pseudomonadota</taxon>
        <taxon>Gammaproteobacteria</taxon>
        <taxon>Enterobacterales</taxon>
        <taxon>Enterobacteriaceae</taxon>
        <taxon>Escherichia</taxon>
    </lineage>
</organism>